<keyword evidence="9" id="KW-1185">Reference proteome</keyword>
<accession>A0ABP6P9V0</accession>
<dbReference type="Gene3D" id="3.90.1720.10">
    <property type="entry name" value="endopeptidase domain like (from Nostoc punctiforme)"/>
    <property type="match status" value="1"/>
</dbReference>
<sequence length="329" mass="33574">MLIGATTVALTFTVMPGTAVAVPGDATTPEQATQMVAEASHQLEVVTEELNTAKVVLEQQQAAAAAAEQAAAGAREQLNALDGQIRQLARIAYTSDGLSQLDVMMTSDSAEDFLSQLGTLDVIAGHTNDVLAEVSVAADAANRAQEEADAAAAVAQESYDEIAAQQADLEAQIADYQAQFDALTAAQQTEVNAAHAGDAIPVAAVAGGVAPSAAAQVAVDTALAQVGDPYVWGAGGPDAFDCSGLTQYAYSAAGVSLPHSSRMQSQMGASVPVGSLQPGDLLFYYSPTSHVAMYIGNGQMVHASTSGTPVQVVSFDSMSGFTHARRIAG</sequence>
<dbReference type="InterPro" id="IPR051794">
    <property type="entry name" value="PG_Endopeptidase_C40"/>
</dbReference>
<keyword evidence="5" id="KW-0175">Coiled coil</keyword>
<evidence type="ECO:0000256" key="2">
    <source>
        <dbReference type="ARBA" id="ARBA00022670"/>
    </source>
</evidence>
<feature type="domain" description="NlpC/P60" evidence="7">
    <location>
        <begin position="212"/>
        <end position="329"/>
    </location>
</feature>
<name>A0ABP6P9V0_9ACTN</name>
<keyword evidence="2" id="KW-0645">Protease</keyword>
<evidence type="ECO:0000256" key="3">
    <source>
        <dbReference type="ARBA" id="ARBA00022801"/>
    </source>
</evidence>
<dbReference type="Pfam" id="PF00877">
    <property type="entry name" value="NLPC_P60"/>
    <property type="match status" value="1"/>
</dbReference>
<proteinExistence type="inferred from homology"/>
<dbReference type="InterPro" id="IPR038765">
    <property type="entry name" value="Papain-like_cys_pep_sf"/>
</dbReference>
<dbReference type="PROSITE" id="PS51935">
    <property type="entry name" value="NLPC_P60"/>
    <property type="match status" value="1"/>
</dbReference>
<organism evidence="8 9">
    <name type="scientific">Blastococcus jejuensis</name>
    <dbReference type="NCBI Taxonomy" id="351224"/>
    <lineage>
        <taxon>Bacteria</taxon>
        <taxon>Bacillati</taxon>
        <taxon>Actinomycetota</taxon>
        <taxon>Actinomycetes</taxon>
        <taxon>Geodermatophilales</taxon>
        <taxon>Geodermatophilaceae</taxon>
        <taxon>Blastococcus</taxon>
    </lineage>
</organism>
<feature type="chain" id="PRO_5047203036" evidence="6">
    <location>
        <begin position="22"/>
        <end position="329"/>
    </location>
</feature>
<dbReference type="InterPro" id="IPR000064">
    <property type="entry name" value="NLP_P60_dom"/>
</dbReference>
<evidence type="ECO:0000256" key="5">
    <source>
        <dbReference type="SAM" id="Coils"/>
    </source>
</evidence>
<evidence type="ECO:0000256" key="6">
    <source>
        <dbReference type="SAM" id="SignalP"/>
    </source>
</evidence>
<comment type="similarity">
    <text evidence="1">Belongs to the peptidase C40 family.</text>
</comment>
<feature type="signal peptide" evidence="6">
    <location>
        <begin position="1"/>
        <end position="21"/>
    </location>
</feature>
<evidence type="ECO:0000256" key="4">
    <source>
        <dbReference type="ARBA" id="ARBA00022807"/>
    </source>
</evidence>
<dbReference type="EMBL" id="BAAAVV010000005">
    <property type="protein sequence ID" value="GAA3171508.1"/>
    <property type="molecule type" value="Genomic_DNA"/>
</dbReference>
<keyword evidence="3" id="KW-0378">Hydrolase</keyword>
<feature type="coiled-coil region" evidence="5">
    <location>
        <begin position="43"/>
        <end position="84"/>
    </location>
</feature>
<evidence type="ECO:0000256" key="1">
    <source>
        <dbReference type="ARBA" id="ARBA00007074"/>
    </source>
</evidence>
<dbReference type="SUPFAM" id="SSF54001">
    <property type="entry name" value="Cysteine proteinases"/>
    <property type="match status" value="1"/>
</dbReference>
<dbReference type="Proteomes" id="UP001499924">
    <property type="component" value="Unassembled WGS sequence"/>
</dbReference>
<comment type="caution">
    <text evidence="8">The sequence shown here is derived from an EMBL/GenBank/DDBJ whole genome shotgun (WGS) entry which is preliminary data.</text>
</comment>
<dbReference type="Gene3D" id="6.10.250.3150">
    <property type="match status" value="1"/>
</dbReference>
<dbReference type="PANTHER" id="PTHR47359:SF3">
    <property type="entry name" value="NLP_P60 DOMAIN-CONTAINING PROTEIN-RELATED"/>
    <property type="match status" value="1"/>
</dbReference>
<keyword evidence="4" id="KW-0788">Thiol protease</keyword>
<keyword evidence="6" id="KW-0732">Signal</keyword>
<dbReference type="PANTHER" id="PTHR47359">
    <property type="entry name" value="PEPTIDOGLYCAN DL-ENDOPEPTIDASE CWLO"/>
    <property type="match status" value="1"/>
</dbReference>
<evidence type="ECO:0000313" key="9">
    <source>
        <dbReference type="Proteomes" id="UP001499924"/>
    </source>
</evidence>
<protein>
    <submittedName>
        <fullName evidence="8">NlpC/P60 family protein</fullName>
    </submittedName>
</protein>
<evidence type="ECO:0000313" key="8">
    <source>
        <dbReference type="EMBL" id="GAA3171508.1"/>
    </source>
</evidence>
<reference evidence="9" key="1">
    <citation type="journal article" date="2019" name="Int. J. Syst. Evol. Microbiol.">
        <title>The Global Catalogue of Microorganisms (GCM) 10K type strain sequencing project: providing services to taxonomists for standard genome sequencing and annotation.</title>
        <authorList>
            <consortium name="The Broad Institute Genomics Platform"/>
            <consortium name="The Broad Institute Genome Sequencing Center for Infectious Disease"/>
            <person name="Wu L."/>
            <person name="Ma J."/>
        </authorList>
    </citation>
    <scope>NUCLEOTIDE SEQUENCE [LARGE SCALE GENOMIC DNA]</scope>
    <source>
        <strain evidence="9">JCM 15614</strain>
    </source>
</reference>
<evidence type="ECO:0000259" key="7">
    <source>
        <dbReference type="PROSITE" id="PS51935"/>
    </source>
</evidence>
<feature type="coiled-coil region" evidence="5">
    <location>
        <begin position="159"/>
        <end position="186"/>
    </location>
</feature>
<gene>
    <name evidence="8" type="ORF">GCM10010531_26140</name>
</gene>